<comment type="caution">
    <text evidence="1">The sequence shown here is derived from an EMBL/GenBank/DDBJ whole genome shotgun (WGS) entry which is preliminary data.</text>
</comment>
<evidence type="ECO:0000313" key="1">
    <source>
        <dbReference type="EMBL" id="GGM03368.1"/>
    </source>
</evidence>
<dbReference type="EMBL" id="BMLF01000002">
    <property type="protein sequence ID" value="GGM03368.1"/>
    <property type="molecule type" value="Genomic_DNA"/>
</dbReference>
<evidence type="ECO:0000313" key="2">
    <source>
        <dbReference type="Proteomes" id="UP000649829"/>
    </source>
</evidence>
<reference evidence="1" key="1">
    <citation type="journal article" date="2014" name="Int. J. Syst. Evol. Microbiol.">
        <title>Complete genome sequence of Corynebacterium casei LMG S-19264T (=DSM 44701T), isolated from a smear-ripened cheese.</title>
        <authorList>
            <consortium name="US DOE Joint Genome Institute (JGI-PGF)"/>
            <person name="Walter F."/>
            <person name="Albersmeier A."/>
            <person name="Kalinowski J."/>
            <person name="Ruckert C."/>
        </authorList>
    </citation>
    <scope>NUCLEOTIDE SEQUENCE</scope>
    <source>
        <strain evidence="1">CGMCC 1.6293</strain>
    </source>
</reference>
<name>A0A917SY32_9RHOB</name>
<accession>A0A917SY32</accession>
<reference evidence="1" key="2">
    <citation type="submission" date="2020-09" db="EMBL/GenBank/DDBJ databases">
        <authorList>
            <person name="Sun Q."/>
            <person name="Zhou Y."/>
        </authorList>
    </citation>
    <scope>NUCLEOTIDE SEQUENCE</scope>
    <source>
        <strain evidence="1">CGMCC 1.6293</strain>
    </source>
</reference>
<protein>
    <submittedName>
        <fullName evidence="1">Uncharacterized protein</fullName>
    </submittedName>
</protein>
<proteinExistence type="predicted"/>
<sequence>MNPEDVEACFTTPRGYRFARWARPVVPVVFGVEGPSLDVLKQAIEATVFAAGHRMAETDPELGANLMIFFLRDWQELAALDNLGQMIPDLDRLLPRLEAERALQYRAFRFEASGAIQASFVFLRMAGALAAQPAAELGLEQAVKSMLLWGPGAFADRSPLARAEGGEAVLRADVAALLRAAYDPVMPEAAEDPSHALRLAARMR</sequence>
<dbReference type="AlphaFoldDB" id="A0A917SY32"/>
<dbReference type="Proteomes" id="UP000649829">
    <property type="component" value="Unassembled WGS sequence"/>
</dbReference>
<keyword evidence="2" id="KW-1185">Reference proteome</keyword>
<organism evidence="1 2">
    <name type="scientific">Pseudooceanicola nanhaiensis</name>
    <dbReference type="NCBI Taxonomy" id="375761"/>
    <lineage>
        <taxon>Bacteria</taxon>
        <taxon>Pseudomonadati</taxon>
        <taxon>Pseudomonadota</taxon>
        <taxon>Alphaproteobacteria</taxon>
        <taxon>Rhodobacterales</taxon>
        <taxon>Paracoccaceae</taxon>
        <taxon>Pseudooceanicola</taxon>
    </lineage>
</organism>
<gene>
    <name evidence="1" type="ORF">GCM10011534_26490</name>
</gene>
<dbReference type="RefSeq" id="WP_028287505.1">
    <property type="nucleotide sequence ID" value="NZ_BMLF01000002.1"/>
</dbReference>